<dbReference type="SUPFAM" id="SSF53474">
    <property type="entry name" value="alpha/beta-Hydrolases"/>
    <property type="match status" value="1"/>
</dbReference>
<dbReference type="Gene3D" id="3.40.50.1820">
    <property type="entry name" value="alpha/beta hydrolase"/>
    <property type="match status" value="1"/>
</dbReference>
<dbReference type="EMBL" id="CP060731">
    <property type="protein sequence ID" value="QNN77483.1"/>
    <property type="molecule type" value="Genomic_DNA"/>
</dbReference>
<proteinExistence type="predicted"/>
<organism evidence="1 2">
    <name type="scientific">Pseudoxanthomonas mexicana</name>
    <dbReference type="NCBI Taxonomy" id="128785"/>
    <lineage>
        <taxon>Bacteria</taxon>
        <taxon>Pseudomonadati</taxon>
        <taxon>Pseudomonadota</taxon>
        <taxon>Gammaproteobacteria</taxon>
        <taxon>Lysobacterales</taxon>
        <taxon>Lysobacteraceae</taxon>
        <taxon>Pseudoxanthomonas</taxon>
    </lineage>
</organism>
<reference evidence="1 2" key="1">
    <citation type="submission" date="2020-08" db="EMBL/GenBank/DDBJ databases">
        <title>Streptomycin Non-resistant strain, P. mexicana.</title>
        <authorList>
            <person name="Ganesh-Kumar S."/>
            <person name="Zhe T."/>
            <person name="Yu Z."/>
            <person name="Min Y."/>
        </authorList>
    </citation>
    <scope>NUCLEOTIDE SEQUENCE [LARGE SCALE GENOMIC DNA]</scope>
    <source>
        <strain evidence="1 2">GTZY2</strain>
    </source>
</reference>
<evidence type="ECO:0000313" key="1">
    <source>
        <dbReference type="EMBL" id="QNN77483.1"/>
    </source>
</evidence>
<protein>
    <recommendedName>
        <fullName evidence="3">Alpha/beta hydrolase</fullName>
    </recommendedName>
</protein>
<dbReference type="RefSeq" id="WP_187573065.1">
    <property type="nucleotide sequence ID" value="NZ_CP060731.1"/>
</dbReference>
<dbReference type="AlphaFoldDB" id="A0A7G9TBK8"/>
<sequence length="340" mass="36839">MMAALAWPAVLVAGQGRQDDVRLDAPSPLAGAREIARRTQTPTTFDRMQRYVSGSGRQLAEQTVDIAQARFDVFVPRKPPPPRGYALLVWIPPQDAYRAPMDWMPTLEAHGMIYVSPREAGNEAIVFDRRMPLALHAAHGIAARYPVDPERVFVGGFSGGSRTALRVALAYPDVFRGALLNAGSDAIGSTRLTAPPADLMRLFQTTVRLAYVTGAHDLPNRRADAASQRSMQEFCVQQVYRHSMGSRGHATPDGRAFQKVLAWLDAPLPPPDHAALEACRRGLSDRVHADLAQVRGLLDGGDLVAAGMALGDADQRWGGLAAPESVELARRIATGLAETR</sequence>
<dbReference type="InterPro" id="IPR029058">
    <property type="entry name" value="AB_hydrolase_fold"/>
</dbReference>
<evidence type="ECO:0000313" key="2">
    <source>
        <dbReference type="Proteomes" id="UP000515838"/>
    </source>
</evidence>
<name>A0A7G9TBK8_PSEMX</name>
<evidence type="ECO:0008006" key="3">
    <source>
        <dbReference type="Google" id="ProtNLM"/>
    </source>
</evidence>
<dbReference type="GeneID" id="81472585"/>
<gene>
    <name evidence="1" type="ORF">IAE60_16480</name>
</gene>
<dbReference type="Proteomes" id="UP000515838">
    <property type="component" value="Chromosome"/>
</dbReference>
<accession>A0A7G9TBK8</accession>